<dbReference type="EMBL" id="SDHZ01000001">
    <property type="protein sequence ID" value="RXK86180.1"/>
    <property type="molecule type" value="Genomic_DNA"/>
</dbReference>
<dbReference type="RefSeq" id="WP_129001930.1">
    <property type="nucleotide sequence ID" value="NZ_SDHZ01000001.1"/>
</dbReference>
<keyword evidence="3" id="KW-1185">Reference proteome</keyword>
<name>A0A4Q1DAB8_9BACT</name>
<protein>
    <recommendedName>
        <fullName evidence="1">N-acetyltransferase domain-containing protein</fullName>
    </recommendedName>
</protein>
<comment type="caution">
    <text evidence="2">The sequence shown here is derived from an EMBL/GenBank/DDBJ whole genome shotgun (WGS) entry which is preliminary data.</text>
</comment>
<evidence type="ECO:0000259" key="1">
    <source>
        <dbReference type="PROSITE" id="PS51186"/>
    </source>
</evidence>
<feature type="domain" description="N-acetyltransferase" evidence="1">
    <location>
        <begin position="200"/>
        <end position="374"/>
    </location>
</feature>
<reference evidence="2 3" key="1">
    <citation type="submission" date="2019-01" db="EMBL/GenBank/DDBJ databases">
        <title>Filimonas sp. strain TTM-71.</title>
        <authorList>
            <person name="Chen W.-M."/>
        </authorList>
    </citation>
    <scope>NUCLEOTIDE SEQUENCE [LARGE SCALE GENOMIC DNA]</scope>
    <source>
        <strain evidence="2 3">TTM-71</strain>
    </source>
</reference>
<dbReference type="PROSITE" id="PS51186">
    <property type="entry name" value="GNAT"/>
    <property type="match status" value="1"/>
</dbReference>
<dbReference type="InterPro" id="IPR039968">
    <property type="entry name" value="BcerS-like"/>
</dbReference>
<dbReference type="SUPFAM" id="SSF55729">
    <property type="entry name" value="Acyl-CoA N-acyltransferases (Nat)"/>
    <property type="match status" value="1"/>
</dbReference>
<dbReference type="Gene3D" id="3.40.630.30">
    <property type="match status" value="1"/>
</dbReference>
<dbReference type="OrthoDB" id="9806005at2"/>
<gene>
    <name evidence="2" type="ORF">ESB13_05045</name>
</gene>
<dbReference type="AlphaFoldDB" id="A0A4Q1DAB8"/>
<dbReference type="GO" id="GO:0016747">
    <property type="term" value="F:acyltransferase activity, transferring groups other than amino-acyl groups"/>
    <property type="evidence" value="ECO:0007669"/>
    <property type="project" value="InterPro"/>
</dbReference>
<proteinExistence type="predicted"/>
<sequence>MKRIVPVENSKQTAKFIDFPHDLNEGNPNYVPELFIAQRDLLSPKHPFFEHAEMQLFLAYDGEKITGRIAAILNHNHNRFNNVNEGFFGFFDCIDDVETSQLLFSTAEKWLRDKGVTGKIIGPVNHSTNETCGLLVDGFTTPPKVLMTYNKPYYEKLVTAAGFRKRIDIYAYLYHKETFDDSRLRRFQAVFLEKLKKKNITIRPVNMKDFKNEASRIREVYNSAWDKNLGFAPMSDKEFDYMAKDLKMILDPELCLIAEHNGKMVGFGAAIPNINEILITIKRGRLLPTGIFKLLLRKNKVKALRIPLLGVIEGYRKMGIETMFYMGIIDYFMKHPRLVETEASWILENNLPMNKAIIDIGAKLDKTYRIYEKD</sequence>
<dbReference type="Proteomes" id="UP000290545">
    <property type="component" value="Unassembled WGS sequence"/>
</dbReference>
<evidence type="ECO:0000313" key="2">
    <source>
        <dbReference type="EMBL" id="RXK86180.1"/>
    </source>
</evidence>
<evidence type="ECO:0000313" key="3">
    <source>
        <dbReference type="Proteomes" id="UP000290545"/>
    </source>
</evidence>
<organism evidence="2 3">
    <name type="scientific">Filimonas effusa</name>
    <dbReference type="NCBI Taxonomy" id="2508721"/>
    <lineage>
        <taxon>Bacteria</taxon>
        <taxon>Pseudomonadati</taxon>
        <taxon>Bacteroidota</taxon>
        <taxon>Chitinophagia</taxon>
        <taxon>Chitinophagales</taxon>
        <taxon>Chitinophagaceae</taxon>
        <taxon>Filimonas</taxon>
    </lineage>
</organism>
<dbReference type="PANTHER" id="PTHR41368:SF1">
    <property type="entry name" value="PROTEIN YGHO"/>
    <property type="match status" value="1"/>
</dbReference>
<dbReference type="PANTHER" id="PTHR41368">
    <property type="entry name" value="PROTEIN YGHO"/>
    <property type="match status" value="1"/>
</dbReference>
<dbReference type="InterPro" id="IPR016181">
    <property type="entry name" value="Acyl_CoA_acyltransferase"/>
</dbReference>
<accession>A0A4Q1DAB8</accession>
<dbReference type="InterPro" id="IPR000182">
    <property type="entry name" value="GNAT_dom"/>
</dbReference>